<feature type="compositionally biased region" description="Polar residues" evidence="1">
    <location>
        <begin position="469"/>
        <end position="493"/>
    </location>
</feature>
<dbReference type="Gene3D" id="1.20.900.10">
    <property type="entry name" value="Dbl homology (DH) domain"/>
    <property type="match status" value="1"/>
</dbReference>
<dbReference type="InterPro" id="IPR051092">
    <property type="entry name" value="FYVE_RhoGEF_PH"/>
</dbReference>
<feature type="compositionally biased region" description="Low complexity" evidence="1">
    <location>
        <begin position="176"/>
        <end position="189"/>
    </location>
</feature>
<feature type="compositionally biased region" description="Acidic residues" evidence="1">
    <location>
        <begin position="1240"/>
        <end position="1264"/>
    </location>
</feature>
<evidence type="ECO:0000259" key="2">
    <source>
        <dbReference type="PROSITE" id="PS50010"/>
    </source>
</evidence>
<dbReference type="InterPro" id="IPR001331">
    <property type="entry name" value="GDS_CDC24_CS"/>
</dbReference>
<feature type="region of interest" description="Disordered" evidence="1">
    <location>
        <begin position="529"/>
        <end position="569"/>
    </location>
</feature>
<dbReference type="Proteomes" id="UP000245591">
    <property type="component" value="Unassembled WGS sequence"/>
</dbReference>
<evidence type="ECO:0000313" key="3">
    <source>
        <dbReference type="EMBL" id="PWA02422.1"/>
    </source>
</evidence>
<feature type="compositionally biased region" description="Polar residues" evidence="1">
    <location>
        <begin position="126"/>
        <end position="146"/>
    </location>
</feature>
<dbReference type="PROSITE" id="PS50010">
    <property type="entry name" value="DH_2"/>
    <property type="match status" value="1"/>
</dbReference>
<gene>
    <name evidence="3" type="ORF">BB558_001434</name>
</gene>
<dbReference type="InterPro" id="IPR000219">
    <property type="entry name" value="DH_dom"/>
</dbReference>
<feature type="region of interest" description="Disordered" evidence="1">
    <location>
        <begin position="469"/>
        <end position="507"/>
    </location>
</feature>
<dbReference type="EMBL" id="MBFU01000078">
    <property type="protein sequence ID" value="PWA02422.1"/>
    <property type="molecule type" value="Genomic_DNA"/>
</dbReference>
<organism evidence="3 4">
    <name type="scientific">Smittium angustum</name>
    <dbReference type="NCBI Taxonomy" id="133377"/>
    <lineage>
        <taxon>Eukaryota</taxon>
        <taxon>Fungi</taxon>
        <taxon>Fungi incertae sedis</taxon>
        <taxon>Zoopagomycota</taxon>
        <taxon>Kickxellomycotina</taxon>
        <taxon>Harpellomycetes</taxon>
        <taxon>Harpellales</taxon>
        <taxon>Legeriomycetaceae</taxon>
        <taxon>Smittium</taxon>
    </lineage>
</organism>
<feature type="domain" description="DH" evidence="2">
    <location>
        <begin position="573"/>
        <end position="769"/>
    </location>
</feature>
<feature type="region of interest" description="Disordered" evidence="1">
    <location>
        <begin position="1"/>
        <end position="82"/>
    </location>
</feature>
<feature type="region of interest" description="Disordered" evidence="1">
    <location>
        <begin position="176"/>
        <end position="195"/>
    </location>
</feature>
<dbReference type="PROSITE" id="PS00741">
    <property type="entry name" value="DH_1"/>
    <property type="match status" value="1"/>
</dbReference>
<dbReference type="Pfam" id="PF00621">
    <property type="entry name" value="RhoGEF"/>
    <property type="match status" value="1"/>
</dbReference>
<dbReference type="PANTHER" id="PTHR12673:SF159">
    <property type="entry name" value="LD03170P"/>
    <property type="match status" value="1"/>
</dbReference>
<dbReference type="InterPro" id="IPR035899">
    <property type="entry name" value="DBL_dom_sf"/>
</dbReference>
<feature type="region of interest" description="Disordered" evidence="1">
    <location>
        <begin position="1033"/>
        <end position="1055"/>
    </location>
</feature>
<evidence type="ECO:0000256" key="1">
    <source>
        <dbReference type="SAM" id="MobiDB-lite"/>
    </source>
</evidence>
<feature type="region of interest" description="Disordered" evidence="1">
    <location>
        <begin position="107"/>
        <end position="146"/>
    </location>
</feature>
<feature type="region of interest" description="Disordered" evidence="1">
    <location>
        <begin position="856"/>
        <end position="883"/>
    </location>
</feature>
<protein>
    <recommendedName>
        <fullName evidence="2">DH domain-containing protein</fullName>
    </recommendedName>
</protein>
<dbReference type="GO" id="GO:0035556">
    <property type="term" value="P:intracellular signal transduction"/>
    <property type="evidence" value="ECO:0007669"/>
    <property type="project" value="InterPro"/>
</dbReference>
<dbReference type="SUPFAM" id="SSF48065">
    <property type="entry name" value="DBL homology domain (DH-domain)"/>
    <property type="match status" value="1"/>
</dbReference>
<dbReference type="AlphaFoldDB" id="A0A2U1JBD5"/>
<dbReference type="CDD" id="cd00160">
    <property type="entry name" value="RhoGEF"/>
    <property type="match status" value="1"/>
</dbReference>
<dbReference type="GO" id="GO:0005737">
    <property type="term" value="C:cytoplasm"/>
    <property type="evidence" value="ECO:0007669"/>
    <property type="project" value="TreeGrafter"/>
</dbReference>
<feature type="compositionally biased region" description="Basic residues" evidence="1">
    <location>
        <begin position="1"/>
        <end position="11"/>
    </location>
</feature>
<dbReference type="SMART" id="SM00325">
    <property type="entry name" value="RhoGEF"/>
    <property type="match status" value="1"/>
</dbReference>
<name>A0A2U1JBD5_SMIAN</name>
<proteinExistence type="predicted"/>
<reference evidence="3 4" key="1">
    <citation type="journal article" date="2018" name="MBio">
        <title>Comparative Genomics Reveals the Core Gene Toolbox for the Fungus-Insect Symbiosis.</title>
        <authorList>
            <person name="Wang Y."/>
            <person name="Stata M."/>
            <person name="Wang W."/>
            <person name="Stajich J.E."/>
            <person name="White M.M."/>
            <person name="Moncalvo J.M."/>
        </authorList>
    </citation>
    <scope>NUCLEOTIDE SEQUENCE [LARGE SCALE GENOMIC DNA]</scope>
    <source>
        <strain evidence="3 4">AUS-126-30</strain>
    </source>
</reference>
<dbReference type="PANTHER" id="PTHR12673">
    <property type="entry name" value="FACIOGENITAL DYSPLASIA PROTEIN"/>
    <property type="match status" value="1"/>
</dbReference>
<feature type="region of interest" description="Disordered" evidence="1">
    <location>
        <begin position="965"/>
        <end position="988"/>
    </location>
</feature>
<dbReference type="GO" id="GO:0005085">
    <property type="term" value="F:guanyl-nucleotide exchange factor activity"/>
    <property type="evidence" value="ECO:0007669"/>
    <property type="project" value="InterPro"/>
</dbReference>
<comment type="caution">
    <text evidence="3">The sequence shown here is derived from an EMBL/GenBank/DDBJ whole genome shotgun (WGS) entry which is preliminary data.</text>
</comment>
<feature type="compositionally biased region" description="Polar residues" evidence="1">
    <location>
        <begin position="553"/>
        <end position="564"/>
    </location>
</feature>
<feature type="compositionally biased region" description="Basic and acidic residues" evidence="1">
    <location>
        <begin position="29"/>
        <end position="38"/>
    </location>
</feature>
<evidence type="ECO:0000313" key="4">
    <source>
        <dbReference type="Proteomes" id="UP000245591"/>
    </source>
</evidence>
<accession>A0A2U1JBD5</accession>
<feature type="region of interest" description="Disordered" evidence="1">
    <location>
        <begin position="1232"/>
        <end position="1264"/>
    </location>
</feature>
<feature type="compositionally biased region" description="Polar residues" evidence="1">
    <location>
        <begin position="57"/>
        <end position="76"/>
    </location>
</feature>
<sequence length="1264" mass="142177">MDSLKSKKSKFSRFNNPPQKNSKDSTPPDPKKENDKNPIFKLALNKIFRNPSKKVESPQSTDSTPIPQSSPNSRSSPELEEIKHSELDFSIVYKKYPQEINNISHSVKFNSPKNIKPNDSSDKTMVENSSTKTCTNQPSYPESLSKVNSNQSLTMCPLDNNLSSGPEVISYYPKSSKKSTNYKTSKPTNLPGLQVKNQNSKNIAESENSVVFLKKTSSEPIVNSDNKVYSLPTTPIVNSKSEEDFNVSQLKKSRSLHKHVLKNSPSTTINPINRDLNSKSRTTDSFDLLQADFPENSIYYSHRDNNIIHSGVTHQAKNLPSNVNDNTHNKKDKDTRFLNRSFTIQQIPKHERYKNTDVIMIKNADGDEQTIKTILGNNRKLSESILNKSSEKILSSPAEIKSQGSSELDKNNQDVYIYDPTTKTFIVNTPNNSETNRFDATASARNISSPSTKDLQNNVSTYINSAIVSENSSQNEDNFSTKNVPNSKESTPSSKHKKSTELDNKKSSNYSETLNVLEKIDTNLLVKEIKSEDKPNSPLNTRSSENKTKANSDTKLSMNMSSSREANKKANTMRFHAARELVDTEKSFSENLYTIKKVWMDPVFASANAPKPIIPYQAARVIFDDIDVLYSHSTRFYKDLLGELTFYDSSVKINQDLSNLNIGQHFRSSERNWHSFISYVENYGSAVQYLNQLAEYKPFVKYQETTISQKRTGRQSLKDLLMLPIQRVMRYSLLIKNLLRHTPVNCNDHIELCRAIKLVNQLASVVNEARRRQEEFQHTLEVYKTIDNCPVIPTTTDSKFIGEHILHELVSRLPTRILIFSDYLIVTRLSPNSKSLNHNNSNAHTISNSHSYNYGSNSGTNSSTAANASISTNTTSSQTGHGSTGNSLIYGTVSGITGTLGNNNSENREHWVFYSYAPLHQAEVQNADEKADTLVTVLALNRYKPPTNTRRRSMSVTSILNSKLSISDSNPHSARASNESTLKNNTSINDTESSCIDLDLKANFSKKILGKDIKENQQSKTLANNFSKLSMSSTLKTNKTDLNSSKNETQGSNNQQIDSAFNENKTDEDFTQGKYKDSVVSNYSLRSTTSGNAFDKPVNNPPVNFFAALDQTFIPPPPLRTHVLVLQHKNSELRRFFVKSLKEAKVNSLNKIEEPAPKSIFKKASFIKQSDGTNNLFRPMYSNIYNNGTNTKDQQSISANDMGSIKRSGSHHFKSMKDINEKYNTLFGILSEEGVSSQEERDEEIYSDEYESSGEYDSENSFES</sequence>
<keyword evidence="4" id="KW-1185">Reference proteome</keyword>